<dbReference type="EMBL" id="MF580955">
    <property type="protein sequence ID" value="AUO78951.1"/>
    <property type="molecule type" value="Genomic_DNA"/>
</dbReference>
<proteinExistence type="predicted"/>
<organism evidence="1 2">
    <name type="scientific">Salinibacter phage M1EM-1</name>
    <dbReference type="NCBI Taxonomy" id="2681616"/>
    <lineage>
        <taxon>Viruses</taxon>
        <taxon>Duplodnaviria</taxon>
        <taxon>Heunggongvirae</taxon>
        <taxon>Uroviricota</taxon>
        <taxon>Caudoviricetes</taxon>
        <taxon>Holosalinivirus</taxon>
        <taxon>Holosalinivirus M1EM1</taxon>
    </lineage>
</organism>
<dbReference type="KEGG" id="vg:40236135"/>
<evidence type="ECO:0000313" key="1">
    <source>
        <dbReference type="EMBL" id="AUO78951.1"/>
    </source>
</evidence>
<accession>A0A2I6UG58</accession>
<dbReference type="Proteomes" id="UP000259847">
    <property type="component" value="Segment"/>
</dbReference>
<protein>
    <submittedName>
        <fullName evidence="1">Uncharacterized protein</fullName>
    </submittedName>
</protein>
<dbReference type="RefSeq" id="YP_009639344.1">
    <property type="nucleotide sequence ID" value="NC_042348.1"/>
</dbReference>
<sequence length="52" mass="5657">MHTPKELIADVTWTHVTVPAGELIFGTPAAGPPQKVWFCGSGDRYVIEGYVN</sequence>
<dbReference type="GeneID" id="40236135"/>
<keyword evidence="2" id="KW-1185">Reference proteome</keyword>
<name>A0A2I6UG58_9CAUD</name>
<evidence type="ECO:0000313" key="2">
    <source>
        <dbReference type="Proteomes" id="UP000259847"/>
    </source>
</evidence>
<reference evidence="1 2" key="1">
    <citation type="submission" date="2017-07" db="EMBL/GenBank/DDBJ databases">
        <title>Characterization of ecologically diverse viruses infecting co-occurring strains of cosmopolitan hyperhalophilic Bacteroidetes.</title>
        <authorList>
            <person name="Villamor J."/>
            <person name="Ramos-Barbero M.D."/>
            <person name="Gonzalez-Torres P."/>
            <person name="Gabaldon T."/>
            <person name="Rollesso-Mora R."/>
            <person name="Meseguer I."/>
            <person name="Martinez-Garcia M."/>
            <person name="Santos F."/>
            <person name="Anton J."/>
        </authorList>
    </citation>
    <scope>NUCLEOTIDE SEQUENCE [LARGE SCALE GENOMIC DNA]</scope>
</reference>